<keyword evidence="2" id="KW-1185">Reference proteome</keyword>
<dbReference type="Gramene" id="KGN44432">
    <property type="protein sequence ID" value="KGN44432"/>
    <property type="gene ID" value="Csa_7G290550"/>
</dbReference>
<evidence type="ECO:0000313" key="1">
    <source>
        <dbReference type="EMBL" id="KGN44432.1"/>
    </source>
</evidence>
<accession>A0A0A0K7W9</accession>
<name>A0A0A0K7W9_CUCSA</name>
<evidence type="ECO:0000313" key="2">
    <source>
        <dbReference type="Proteomes" id="UP000029981"/>
    </source>
</evidence>
<reference evidence="1 2" key="2">
    <citation type="journal article" date="2009" name="PLoS ONE">
        <title>An integrated genetic and cytogenetic map of the cucumber genome.</title>
        <authorList>
            <person name="Ren Y."/>
            <person name="Zhang Z."/>
            <person name="Liu J."/>
            <person name="Staub J.E."/>
            <person name="Han Y."/>
            <person name="Cheng Z."/>
            <person name="Li X."/>
            <person name="Lu J."/>
            <person name="Miao H."/>
            <person name="Kang H."/>
            <person name="Xie B."/>
            <person name="Gu X."/>
            <person name="Wang X."/>
            <person name="Du Y."/>
            <person name="Jin W."/>
            <person name="Huang S."/>
        </authorList>
    </citation>
    <scope>NUCLEOTIDE SEQUENCE [LARGE SCALE GENOMIC DNA]</scope>
    <source>
        <strain evidence="2">cv. 9930</strain>
    </source>
</reference>
<organism evidence="1 2">
    <name type="scientific">Cucumis sativus</name>
    <name type="common">Cucumber</name>
    <dbReference type="NCBI Taxonomy" id="3659"/>
    <lineage>
        <taxon>Eukaryota</taxon>
        <taxon>Viridiplantae</taxon>
        <taxon>Streptophyta</taxon>
        <taxon>Embryophyta</taxon>
        <taxon>Tracheophyta</taxon>
        <taxon>Spermatophyta</taxon>
        <taxon>Magnoliopsida</taxon>
        <taxon>eudicotyledons</taxon>
        <taxon>Gunneridae</taxon>
        <taxon>Pentapetalae</taxon>
        <taxon>rosids</taxon>
        <taxon>fabids</taxon>
        <taxon>Cucurbitales</taxon>
        <taxon>Cucurbitaceae</taxon>
        <taxon>Benincaseae</taxon>
        <taxon>Cucumis</taxon>
    </lineage>
</organism>
<sequence>MTQRFKALMQDKKKVKLREQKELLNKIDQAPISTKKGKVRKTPSEEICEEFERKLEDLSPLEDEVVKPLKKKVTVKKSVLKKQFDKRREEKEKKKGP</sequence>
<proteinExistence type="predicted"/>
<gene>
    <name evidence="1" type="ORF">Csa_7G290550</name>
</gene>
<evidence type="ECO:0008006" key="3">
    <source>
        <dbReference type="Google" id="ProtNLM"/>
    </source>
</evidence>
<protein>
    <recommendedName>
        <fullName evidence="3">Protein MNN4-like</fullName>
    </recommendedName>
</protein>
<dbReference type="EMBL" id="CM002928">
    <property type="protein sequence ID" value="KGN44432.1"/>
    <property type="molecule type" value="Genomic_DNA"/>
</dbReference>
<reference evidence="1 2" key="4">
    <citation type="journal article" date="2011" name="BMC Genomics">
        <title>RNA-Seq improves annotation of protein-coding genes in the cucumber genome.</title>
        <authorList>
            <person name="Li Z."/>
            <person name="Zhang Z."/>
            <person name="Yan P."/>
            <person name="Huang S."/>
            <person name="Fei Z."/>
            <person name="Lin K."/>
        </authorList>
    </citation>
    <scope>NUCLEOTIDE SEQUENCE [LARGE SCALE GENOMIC DNA]</scope>
    <source>
        <strain evidence="2">cv. 9930</strain>
    </source>
</reference>
<dbReference type="Proteomes" id="UP000029981">
    <property type="component" value="Chromosome 7"/>
</dbReference>
<reference evidence="1 2" key="1">
    <citation type="journal article" date="2009" name="Nat. Genet.">
        <title>The genome of the cucumber, Cucumis sativus L.</title>
        <authorList>
            <person name="Huang S."/>
            <person name="Li R."/>
            <person name="Zhang Z."/>
            <person name="Li L."/>
            <person name="Gu X."/>
            <person name="Fan W."/>
            <person name="Lucas W.J."/>
            <person name="Wang X."/>
            <person name="Xie B."/>
            <person name="Ni P."/>
            <person name="Ren Y."/>
            <person name="Zhu H."/>
            <person name="Li J."/>
            <person name="Lin K."/>
            <person name="Jin W."/>
            <person name="Fei Z."/>
            <person name="Li G."/>
            <person name="Staub J."/>
            <person name="Kilian A."/>
            <person name="van der Vossen E.A."/>
            <person name="Wu Y."/>
            <person name="Guo J."/>
            <person name="He J."/>
            <person name="Jia Z."/>
            <person name="Ren Y."/>
            <person name="Tian G."/>
            <person name="Lu Y."/>
            <person name="Ruan J."/>
            <person name="Qian W."/>
            <person name="Wang M."/>
            <person name="Huang Q."/>
            <person name="Li B."/>
            <person name="Xuan Z."/>
            <person name="Cao J."/>
            <person name="Asan"/>
            <person name="Wu Z."/>
            <person name="Zhang J."/>
            <person name="Cai Q."/>
            <person name="Bai Y."/>
            <person name="Zhao B."/>
            <person name="Han Y."/>
            <person name="Li Y."/>
            <person name="Li X."/>
            <person name="Wang S."/>
            <person name="Shi Q."/>
            <person name="Liu S."/>
            <person name="Cho W.K."/>
            <person name="Kim J.Y."/>
            <person name="Xu Y."/>
            <person name="Heller-Uszynska K."/>
            <person name="Miao H."/>
            <person name="Cheng Z."/>
            <person name="Zhang S."/>
            <person name="Wu J."/>
            <person name="Yang Y."/>
            <person name="Kang H."/>
            <person name="Li M."/>
            <person name="Liang H."/>
            <person name="Ren X."/>
            <person name="Shi Z."/>
            <person name="Wen M."/>
            <person name="Jian M."/>
            <person name="Yang H."/>
            <person name="Zhang G."/>
            <person name="Yang Z."/>
            <person name="Chen R."/>
            <person name="Liu S."/>
            <person name="Li J."/>
            <person name="Ma L."/>
            <person name="Liu H."/>
            <person name="Zhou Y."/>
            <person name="Zhao J."/>
            <person name="Fang X."/>
            <person name="Li G."/>
            <person name="Fang L."/>
            <person name="Li Y."/>
            <person name="Liu D."/>
            <person name="Zheng H."/>
            <person name="Zhang Y."/>
            <person name="Qin N."/>
            <person name="Li Z."/>
            <person name="Yang G."/>
            <person name="Yang S."/>
            <person name="Bolund L."/>
            <person name="Kristiansen K."/>
            <person name="Zheng H."/>
            <person name="Li S."/>
            <person name="Zhang X."/>
            <person name="Yang H."/>
            <person name="Wang J."/>
            <person name="Sun R."/>
            <person name="Zhang B."/>
            <person name="Jiang S."/>
            <person name="Wang J."/>
            <person name="Du Y."/>
            <person name="Li S."/>
        </authorList>
    </citation>
    <scope>NUCLEOTIDE SEQUENCE [LARGE SCALE GENOMIC DNA]</scope>
    <source>
        <strain evidence="2">cv. 9930</strain>
    </source>
</reference>
<dbReference type="AlphaFoldDB" id="A0A0A0K7W9"/>
<reference evidence="1 2" key="3">
    <citation type="journal article" date="2010" name="BMC Genomics">
        <title>Transcriptome sequencing and comparative analysis of cucumber flowers with different sex types.</title>
        <authorList>
            <person name="Guo S."/>
            <person name="Zheng Y."/>
            <person name="Joung J.G."/>
            <person name="Liu S."/>
            <person name="Zhang Z."/>
            <person name="Crasta O.R."/>
            <person name="Sobral B.W."/>
            <person name="Xu Y."/>
            <person name="Huang S."/>
            <person name="Fei Z."/>
        </authorList>
    </citation>
    <scope>NUCLEOTIDE SEQUENCE [LARGE SCALE GENOMIC DNA]</scope>
    <source>
        <strain evidence="2">cv. 9930</strain>
    </source>
</reference>